<dbReference type="GO" id="GO:0016787">
    <property type="term" value="F:hydrolase activity"/>
    <property type="evidence" value="ECO:0007669"/>
    <property type="project" value="UniProtKB-KW"/>
</dbReference>
<dbReference type="AlphaFoldDB" id="A0A3M6QRX0"/>
<keyword evidence="3" id="KW-1185">Reference proteome</keyword>
<dbReference type="SMART" id="SM00849">
    <property type="entry name" value="Lactamase_B"/>
    <property type="match status" value="1"/>
</dbReference>
<dbReference type="OrthoDB" id="2971563at2"/>
<organism evidence="2 3">
    <name type="scientific">Corticibacter populi</name>
    <dbReference type="NCBI Taxonomy" id="1550736"/>
    <lineage>
        <taxon>Bacteria</taxon>
        <taxon>Pseudomonadati</taxon>
        <taxon>Pseudomonadota</taxon>
        <taxon>Betaproteobacteria</taxon>
        <taxon>Burkholderiales</taxon>
        <taxon>Comamonadaceae</taxon>
        <taxon>Corticibacter</taxon>
    </lineage>
</organism>
<dbReference type="InterPro" id="IPR001279">
    <property type="entry name" value="Metallo-B-lactamas"/>
</dbReference>
<dbReference type="Pfam" id="PF00753">
    <property type="entry name" value="Lactamase_B"/>
    <property type="match status" value="1"/>
</dbReference>
<dbReference type="EMBL" id="RDQO01000003">
    <property type="protein sequence ID" value="RMX05795.1"/>
    <property type="molecule type" value="Genomic_DNA"/>
</dbReference>
<dbReference type="PANTHER" id="PTHR42951">
    <property type="entry name" value="METALLO-BETA-LACTAMASE DOMAIN-CONTAINING"/>
    <property type="match status" value="1"/>
</dbReference>
<evidence type="ECO:0000313" key="3">
    <source>
        <dbReference type="Proteomes" id="UP000278006"/>
    </source>
</evidence>
<evidence type="ECO:0000259" key="1">
    <source>
        <dbReference type="SMART" id="SM00849"/>
    </source>
</evidence>
<feature type="domain" description="Metallo-beta-lactamase" evidence="1">
    <location>
        <begin position="15"/>
        <end position="200"/>
    </location>
</feature>
<dbReference type="InterPro" id="IPR036866">
    <property type="entry name" value="RibonucZ/Hydroxyglut_hydro"/>
</dbReference>
<dbReference type="InterPro" id="IPR050855">
    <property type="entry name" value="NDM-1-like"/>
</dbReference>
<protein>
    <submittedName>
        <fullName evidence="2">MBL fold metallo-hydrolase</fullName>
    </submittedName>
</protein>
<name>A0A3M6QRX0_9BURK</name>
<dbReference type="Gene3D" id="3.60.15.10">
    <property type="entry name" value="Ribonuclease Z/Hydroxyacylglutathione hydrolase-like"/>
    <property type="match status" value="1"/>
</dbReference>
<accession>A0A3M6QRX0</accession>
<keyword evidence="2" id="KW-0378">Hydrolase</keyword>
<dbReference type="RefSeq" id="WP_122229407.1">
    <property type="nucleotide sequence ID" value="NZ_RDQO01000003.1"/>
</dbReference>
<evidence type="ECO:0000313" key="2">
    <source>
        <dbReference type="EMBL" id="RMX05795.1"/>
    </source>
</evidence>
<sequence length="312" mass="33509">MPAHPPIVFERGWLSSNNILLRGRHGNALIDTGYASHAAQTLALVQQALQEAPLHAIVNTHLHSDHCGGNLALQQHWPGCATRIPAASAAAVADWDETALSFAATGQQCPRFGFTATLQGGDELPLGDAHWQVHAAPGHDPDMVVLFEPASRTLISADALWQHGFGVIFPELDGVQAFDVMAATLDAIERLQPLHIIPGHGAPFTEVAAALATAHRRLDAFAQNPARHAHYAAKALLKFKLLEWQRIHRDALGQWVAQLPYFGRLRLLMGGNAAAAAGGAATDPDGWLDDLLADLVRSGAARREDGGWIFNQ</sequence>
<dbReference type="PANTHER" id="PTHR42951:SF22">
    <property type="entry name" value="METALLO BETA-LACTAMASE SUPERFAMILY LIPOPROTEIN"/>
    <property type="match status" value="1"/>
</dbReference>
<dbReference type="CDD" id="cd06262">
    <property type="entry name" value="metallo-hydrolase-like_MBL-fold"/>
    <property type="match status" value="1"/>
</dbReference>
<dbReference type="SUPFAM" id="SSF56281">
    <property type="entry name" value="Metallo-hydrolase/oxidoreductase"/>
    <property type="match status" value="1"/>
</dbReference>
<comment type="caution">
    <text evidence="2">The sequence shown here is derived from an EMBL/GenBank/DDBJ whole genome shotgun (WGS) entry which is preliminary data.</text>
</comment>
<dbReference type="Proteomes" id="UP000278006">
    <property type="component" value="Unassembled WGS sequence"/>
</dbReference>
<gene>
    <name evidence="2" type="ORF">D8I35_11580</name>
</gene>
<proteinExistence type="predicted"/>
<reference evidence="2 3" key="1">
    <citation type="submission" date="2018-10" db="EMBL/GenBank/DDBJ databases">
        <title>Draft genome of Cortibacter populi DSM10536.</title>
        <authorList>
            <person name="Bernier A.-M."/>
            <person name="Bernard K."/>
        </authorList>
    </citation>
    <scope>NUCLEOTIDE SEQUENCE [LARGE SCALE GENOMIC DNA]</scope>
    <source>
        <strain evidence="2 3">DSM 105136</strain>
    </source>
</reference>